<keyword evidence="20" id="KW-1185">Reference proteome</keyword>
<keyword evidence="10" id="KW-0067">ATP-binding</keyword>
<dbReference type="SMART" id="SM00388">
    <property type="entry name" value="HisKA"/>
    <property type="match status" value="1"/>
</dbReference>
<feature type="domain" description="PAS" evidence="18">
    <location>
        <begin position="355"/>
        <end position="391"/>
    </location>
</feature>
<dbReference type="PANTHER" id="PTHR42878:SF7">
    <property type="entry name" value="SENSOR HISTIDINE KINASE GLRK"/>
    <property type="match status" value="1"/>
</dbReference>
<evidence type="ECO:0000259" key="17">
    <source>
        <dbReference type="PROSITE" id="PS50109"/>
    </source>
</evidence>
<dbReference type="InterPro" id="IPR003594">
    <property type="entry name" value="HATPase_dom"/>
</dbReference>
<feature type="region of interest" description="Disordered" evidence="15">
    <location>
        <begin position="1"/>
        <end position="21"/>
    </location>
</feature>
<evidence type="ECO:0000256" key="6">
    <source>
        <dbReference type="ARBA" id="ARBA00022679"/>
    </source>
</evidence>
<evidence type="ECO:0000256" key="14">
    <source>
        <dbReference type="ARBA" id="ARBA00039401"/>
    </source>
</evidence>
<feature type="transmembrane region" description="Helical" evidence="16">
    <location>
        <begin position="87"/>
        <end position="103"/>
    </location>
</feature>
<dbReference type="PROSITE" id="PS50112">
    <property type="entry name" value="PAS"/>
    <property type="match status" value="1"/>
</dbReference>
<evidence type="ECO:0000256" key="4">
    <source>
        <dbReference type="ARBA" id="ARBA00012438"/>
    </source>
</evidence>
<evidence type="ECO:0000256" key="2">
    <source>
        <dbReference type="ARBA" id="ARBA00004141"/>
    </source>
</evidence>
<evidence type="ECO:0000256" key="11">
    <source>
        <dbReference type="ARBA" id="ARBA00022989"/>
    </source>
</evidence>
<evidence type="ECO:0000256" key="15">
    <source>
        <dbReference type="SAM" id="MobiDB-lite"/>
    </source>
</evidence>
<dbReference type="InterPro" id="IPR036890">
    <property type="entry name" value="HATPase_C_sf"/>
</dbReference>
<keyword evidence="8" id="KW-0547">Nucleotide-binding</keyword>
<feature type="compositionally biased region" description="Polar residues" evidence="15">
    <location>
        <begin position="1"/>
        <end position="10"/>
    </location>
</feature>
<evidence type="ECO:0000256" key="12">
    <source>
        <dbReference type="ARBA" id="ARBA00023012"/>
    </source>
</evidence>
<comment type="catalytic activity">
    <reaction evidence="1">
        <text>ATP + protein L-histidine = ADP + protein N-phospho-L-histidine.</text>
        <dbReference type="EC" id="2.7.13.3"/>
    </reaction>
</comment>
<dbReference type="CDD" id="cd00075">
    <property type="entry name" value="HATPase"/>
    <property type="match status" value="1"/>
</dbReference>
<dbReference type="Pfam" id="PF02518">
    <property type="entry name" value="HATPase_c"/>
    <property type="match status" value="1"/>
</dbReference>
<feature type="domain" description="Histidine kinase" evidence="17">
    <location>
        <begin position="490"/>
        <end position="707"/>
    </location>
</feature>
<dbReference type="Gene3D" id="1.10.287.130">
    <property type="match status" value="1"/>
</dbReference>
<dbReference type="RefSeq" id="WP_310425137.1">
    <property type="nucleotide sequence ID" value="NZ_JAVDYC010000001.1"/>
</dbReference>
<dbReference type="InterPro" id="IPR050351">
    <property type="entry name" value="BphY/WalK/GraS-like"/>
</dbReference>
<feature type="transmembrane region" description="Helical" evidence="16">
    <location>
        <begin position="193"/>
        <end position="216"/>
    </location>
</feature>
<keyword evidence="6" id="KW-0808">Transferase</keyword>
<dbReference type="Gene3D" id="3.30.565.10">
    <property type="entry name" value="Histidine kinase-like ATPase, C-terminal domain"/>
    <property type="match status" value="1"/>
</dbReference>
<evidence type="ECO:0000256" key="3">
    <source>
        <dbReference type="ARBA" id="ARBA00004236"/>
    </source>
</evidence>
<dbReference type="GO" id="GO:0005524">
    <property type="term" value="F:ATP binding"/>
    <property type="evidence" value="ECO:0007669"/>
    <property type="project" value="UniProtKB-KW"/>
</dbReference>
<dbReference type="GO" id="GO:0000156">
    <property type="term" value="F:phosphorelay response regulator activity"/>
    <property type="evidence" value="ECO:0007669"/>
    <property type="project" value="TreeGrafter"/>
</dbReference>
<sequence length="724" mass="76113">MNLGHDSTGTAGPGAHADATPHARAGPGVATALARTAGFSVLYLAATWAGRLTVMDGTNLSMVWPAAGVAALWFLTARHPRWRRLDMLCLSAVTMAVNVATGAPTVMAVMFVLANLAQALIFAHLFRRWLPGLWGGGGDRPLSRLTHLWRLLAVSVISTVCGALIGPTAVWLVDGAYSVPAAAVWLTRNTASMLLIGAAGLRLGYLLSAYPAAGPTASSRRTALRAVWRATSWPRRAEYAAVVTVSAAAYIVAFGIDHGLPLAFPLIVMTVWAGLRLHTTFVVLHDLAFGSLAVSYTLLGLGPFAAIESYPTRALIVQLFVGIVAVVGLAVALGRDERAELLRTLRLARTTAAEQATVLRTIVDSMGEGLAVMDADGRFLMRNPAAATLLGGVTSPTGRMADSSFYGLFHTDGRPIAADEMPFRRALRTGQPQGMDMVVRNAALPAGRVLAVNATPLPEPIAGTAYALSIFHDVTAERRHRDELAAFAGVVAHDLANPLTTVEGWGEDLPELIRTAPERALDAIGRINRAAARMRTLIVDLLDYTTARDATLRTTRTDLTATATGIAAARVDQAKGVDAPVPRFTIGDLHAVHADPALIRQLLENLISNAIKYTAPGITPHITVTTSRHDDVVEVAVGDNGIGIPAGEHRAVFGNFHRAHPTAGYTGTGLGLAICERIVERHGGTITASDNPAGTGTVITFTVPAADTAADSAAAPSRSVAYAT</sequence>
<dbReference type="SUPFAM" id="SSF55874">
    <property type="entry name" value="ATPase domain of HSP90 chaperone/DNA topoisomerase II/histidine kinase"/>
    <property type="match status" value="1"/>
</dbReference>
<dbReference type="InterPro" id="IPR003661">
    <property type="entry name" value="HisK_dim/P_dom"/>
</dbReference>
<dbReference type="SUPFAM" id="SSF47384">
    <property type="entry name" value="Homodimeric domain of signal transducing histidine kinase"/>
    <property type="match status" value="1"/>
</dbReference>
<dbReference type="Gene3D" id="3.30.450.20">
    <property type="entry name" value="PAS domain"/>
    <property type="match status" value="1"/>
</dbReference>
<dbReference type="InterPro" id="IPR036097">
    <property type="entry name" value="HisK_dim/P_sf"/>
</dbReference>
<accession>A0AAE3ZYK6</accession>
<dbReference type="GO" id="GO:0000155">
    <property type="term" value="F:phosphorelay sensor kinase activity"/>
    <property type="evidence" value="ECO:0007669"/>
    <property type="project" value="InterPro"/>
</dbReference>
<dbReference type="EC" id="2.7.13.3" evidence="4"/>
<reference evidence="19 20" key="1">
    <citation type="submission" date="2023-07" db="EMBL/GenBank/DDBJ databases">
        <title>Sequencing the genomes of 1000 actinobacteria strains.</title>
        <authorList>
            <person name="Klenk H.-P."/>
        </authorList>
    </citation>
    <scope>NUCLEOTIDE SEQUENCE [LARGE SCALE GENOMIC DNA]</scope>
    <source>
        <strain evidence="19 20">DSM 44711</strain>
    </source>
</reference>
<evidence type="ECO:0000256" key="13">
    <source>
        <dbReference type="ARBA" id="ARBA00023136"/>
    </source>
</evidence>
<dbReference type="InterPro" id="IPR035965">
    <property type="entry name" value="PAS-like_dom_sf"/>
</dbReference>
<feature type="transmembrane region" description="Helical" evidence="16">
    <location>
        <begin position="313"/>
        <end position="333"/>
    </location>
</feature>
<keyword evidence="9" id="KW-0418">Kinase</keyword>
<dbReference type="InterPro" id="IPR004358">
    <property type="entry name" value="Sig_transdc_His_kin-like_C"/>
</dbReference>
<feature type="transmembrane region" description="Helical" evidence="16">
    <location>
        <begin position="259"/>
        <end position="275"/>
    </location>
</feature>
<evidence type="ECO:0000256" key="16">
    <source>
        <dbReference type="SAM" id="Phobius"/>
    </source>
</evidence>
<dbReference type="Proteomes" id="UP001183629">
    <property type="component" value="Unassembled WGS sequence"/>
</dbReference>
<evidence type="ECO:0000256" key="8">
    <source>
        <dbReference type="ARBA" id="ARBA00022741"/>
    </source>
</evidence>
<comment type="caution">
    <text evidence="19">The sequence shown here is derived from an EMBL/GenBank/DDBJ whole genome shotgun (WGS) entry which is preliminary data.</text>
</comment>
<dbReference type="CDD" id="cd00082">
    <property type="entry name" value="HisKA"/>
    <property type="match status" value="1"/>
</dbReference>
<dbReference type="PRINTS" id="PR00344">
    <property type="entry name" value="BCTRLSENSOR"/>
</dbReference>
<evidence type="ECO:0000256" key="10">
    <source>
        <dbReference type="ARBA" id="ARBA00022840"/>
    </source>
</evidence>
<dbReference type="GO" id="GO:0007234">
    <property type="term" value="P:osmosensory signaling via phosphorelay pathway"/>
    <property type="evidence" value="ECO:0007669"/>
    <property type="project" value="TreeGrafter"/>
</dbReference>
<keyword evidence="13 16" id="KW-0472">Membrane</keyword>
<feature type="transmembrane region" description="Helical" evidence="16">
    <location>
        <begin position="151"/>
        <end position="173"/>
    </location>
</feature>
<evidence type="ECO:0000313" key="20">
    <source>
        <dbReference type="Proteomes" id="UP001183629"/>
    </source>
</evidence>
<dbReference type="PROSITE" id="PS50109">
    <property type="entry name" value="HIS_KIN"/>
    <property type="match status" value="1"/>
</dbReference>
<keyword evidence="5" id="KW-0597">Phosphoprotein</keyword>
<dbReference type="SMART" id="SM00091">
    <property type="entry name" value="PAS"/>
    <property type="match status" value="1"/>
</dbReference>
<dbReference type="Pfam" id="PF00512">
    <property type="entry name" value="HisKA"/>
    <property type="match status" value="1"/>
</dbReference>
<keyword evidence="12" id="KW-0902">Two-component regulatory system</keyword>
<dbReference type="AlphaFoldDB" id="A0AAE3ZYK6"/>
<protein>
    <recommendedName>
        <fullName evidence="14">Sensor-like histidine kinase SenX3</fullName>
        <ecNumber evidence="4">2.7.13.3</ecNumber>
    </recommendedName>
</protein>
<dbReference type="InterPro" id="IPR005467">
    <property type="entry name" value="His_kinase_dom"/>
</dbReference>
<keyword evidence="7 16" id="KW-0812">Transmembrane</keyword>
<keyword evidence="11 16" id="KW-1133">Transmembrane helix</keyword>
<evidence type="ECO:0000313" key="19">
    <source>
        <dbReference type="EMBL" id="MDR7327624.1"/>
    </source>
</evidence>
<proteinExistence type="predicted"/>
<dbReference type="InterPro" id="IPR000014">
    <property type="entry name" value="PAS"/>
</dbReference>
<evidence type="ECO:0000256" key="7">
    <source>
        <dbReference type="ARBA" id="ARBA00022692"/>
    </source>
</evidence>
<dbReference type="SUPFAM" id="SSF55785">
    <property type="entry name" value="PYP-like sensor domain (PAS domain)"/>
    <property type="match status" value="1"/>
</dbReference>
<feature type="transmembrane region" description="Helical" evidence="16">
    <location>
        <begin position="57"/>
        <end position="75"/>
    </location>
</feature>
<feature type="transmembrane region" description="Helical" evidence="16">
    <location>
        <begin position="287"/>
        <end position="307"/>
    </location>
</feature>
<evidence type="ECO:0000259" key="18">
    <source>
        <dbReference type="PROSITE" id="PS50112"/>
    </source>
</evidence>
<organism evidence="19 20">
    <name type="scientific">Catenuloplanes niger</name>
    <dbReference type="NCBI Taxonomy" id="587534"/>
    <lineage>
        <taxon>Bacteria</taxon>
        <taxon>Bacillati</taxon>
        <taxon>Actinomycetota</taxon>
        <taxon>Actinomycetes</taxon>
        <taxon>Micromonosporales</taxon>
        <taxon>Micromonosporaceae</taxon>
        <taxon>Catenuloplanes</taxon>
    </lineage>
</organism>
<dbReference type="PANTHER" id="PTHR42878">
    <property type="entry name" value="TWO-COMPONENT HISTIDINE KINASE"/>
    <property type="match status" value="1"/>
</dbReference>
<dbReference type="GO" id="GO:0005886">
    <property type="term" value="C:plasma membrane"/>
    <property type="evidence" value="ECO:0007669"/>
    <property type="project" value="UniProtKB-SubCell"/>
</dbReference>
<evidence type="ECO:0000256" key="9">
    <source>
        <dbReference type="ARBA" id="ARBA00022777"/>
    </source>
</evidence>
<dbReference type="Pfam" id="PF13188">
    <property type="entry name" value="PAS_8"/>
    <property type="match status" value="1"/>
</dbReference>
<comment type="subcellular location">
    <subcellularLocation>
        <location evidence="3">Cell membrane</location>
    </subcellularLocation>
    <subcellularLocation>
        <location evidence="2">Membrane</location>
        <topology evidence="2">Multi-pass membrane protein</topology>
    </subcellularLocation>
</comment>
<dbReference type="GO" id="GO:0030295">
    <property type="term" value="F:protein kinase activator activity"/>
    <property type="evidence" value="ECO:0007669"/>
    <property type="project" value="TreeGrafter"/>
</dbReference>
<dbReference type="EMBL" id="JAVDYC010000001">
    <property type="protein sequence ID" value="MDR7327624.1"/>
    <property type="molecule type" value="Genomic_DNA"/>
</dbReference>
<dbReference type="SMART" id="SM00387">
    <property type="entry name" value="HATPase_c"/>
    <property type="match status" value="1"/>
</dbReference>
<name>A0AAE3ZYK6_9ACTN</name>
<evidence type="ECO:0000256" key="1">
    <source>
        <dbReference type="ARBA" id="ARBA00000085"/>
    </source>
</evidence>
<gene>
    <name evidence="19" type="ORF">J2S44_007874</name>
</gene>
<evidence type="ECO:0000256" key="5">
    <source>
        <dbReference type="ARBA" id="ARBA00022553"/>
    </source>
</evidence>